<keyword evidence="1" id="KW-0479">Metal-binding</keyword>
<dbReference type="EMBL" id="CM008048">
    <property type="protein sequence ID" value="PVH62511.1"/>
    <property type="molecule type" value="Genomic_DNA"/>
</dbReference>
<dbReference type="AlphaFoldDB" id="A0A2T8KK23"/>
<dbReference type="Proteomes" id="UP000243499">
    <property type="component" value="Chromosome 3"/>
</dbReference>
<dbReference type="GO" id="GO:0003677">
    <property type="term" value="F:DNA binding"/>
    <property type="evidence" value="ECO:0007669"/>
    <property type="project" value="UniProtKB-KW"/>
</dbReference>
<evidence type="ECO:0000256" key="4">
    <source>
        <dbReference type="ARBA" id="ARBA00023125"/>
    </source>
</evidence>
<evidence type="ECO:0000256" key="1">
    <source>
        <dbReference type="ARBA" id="ARBA00022723"/>
    </source>
</evidence>
<keyword evidence="4" id="KW-0238">DNA-binding</keyword>
<proteinExistence type="predicted"/>
<feature type="domain" description="AtC3H23-like CCCH zinc finger" evidence="6">
    <location>
        <begin position="47"/>
        <end position="80"/>
    </location>
</feature>
<evidence type="ECO:0000259" key="6">
    <source>
        <dbReference type="Pfam" id="PF25512"/>
    </source>
</evidence>
<protein>
    <recommendedName>
        <fullName evidence="6">AtC3H23-like CCCH zinc finger domain-containing protein</fullName>
    </recommendedName>
</protein>
<evidence type="ECO:0000313" key="7">
    <source>
        <dbReference type="EMBL" id="PVH62511.1"/>
    </source>
</evidence>
<dbReference type="Gramene" id="PVH62511">
    <property type="protein sequence ID" value="PVH62511"/>
    <property type="gene ID" value="PAHAL_3G313700"/>
</dbReference>
<gene>
    <name evidence="7" type="ORF">PAHAL_3G313700</name>
</gene>
<sequence length="279" mass="30747">MPMYSMATDDRFQRRTTPSGGVHQSDPTAWCAWAHRGHRLWAAMPAAFWLYVYKVQRCPEMSSHDWKACPYAHIGERARRRDPRRFPYLAAPCAEYLASRRQHLLARTGAAPSCARGLWCRQAHGSFELWLHPSRFRTRMCERGVGCPRSICFFAHFPAELRGGGEDDPVPLVGLPPTPPRTLSAPAPLSFLSRDDLIMQAMPGELRLYDGAGAPPSFASPATVAVATSARVPALLQASPDDGVLAGRSGSCSSEDGSVTDDYAHLDLIMDMVNHLEIS</sequence>
<dbReference type="InterPro" id="IPR057444">
    <property type="entry name" value="Znf-CCCH_AtC3H23-like"/>
</dbReference>
<dbReference type="PANTHER" id="PTHR14493">
    <property type="entry name" value="UNKEMPT FAMILY MEMBER"/>
    <property type="match status" value="1"/>
</dbReference>
<evidence type="ECO:0000256" key="2">
    <source>
        <dbReference type="ARBA" id="ARBA00022771"/>
    </source>
</evidence>
<dbReference type="Pfam" id="PF25512">
    <property type="entry name" value="zf-CCCH_AtC3H23"/>
    <property type="match status" value="1"/>
</dbReference>
<feature type="region of interest" description="Disordered" evidence="5">
    <location>
        <begin position="1"/>
        <end position="24"/>
    </location>
</feature>
<keyword evidence="2" id="KW-0863">Zinc-finger</keyword>
<organism evidence="7">
    <name type="scientific">Panicum hallii</name>
    <dbReference type="NCBI Taxonomy" id="206008"/>
    <lineage>
        <taxon>Eukaryota</taxon>
        <taxon>Viridiplantae</taxon>
        <taxon>Streptophyta</taxon>
        <taxon>Embryophyta</taxon>
        <taxon>Tracheophyta</taxon>
        <taxon>Spermatophyta</taxon>
        <taxon>Magnoliopsida</taxon>
        <taxon>Liliopsida</taxon>
        <taxon>Poales</taxon>
        <taxon>Poaceae</taxon>
        <taxon>PACMAD clade</taxon>
        <taxon>Panicoideae</taxon>
        <taxon>Panicodae</taxon>
        <taxon>Paniceae</taxon>
        <taxon>Panicinae</taxon>
        <taxon>Panicum</taxon>
        <taxon>Panicum sect. Panicum</taxon>
    </lineage>
</organism>
<reference evidence="7" key="1">
    <citation type="submission" date="2018-04" db="EMBL/GenBank/DDBJ databases">
        <title>WGS assembly of Panicum hallii.</title>
        <authorList>
            <person name="Lovell J."/>
            <person name="Jenkins J."/>
            <person name="Lowry D."/>
            <person name="Mamidi S."/>
            <person name="Sreedasyam A."/>
            <person name="Weng X."/>
            <person name="Barry K."/>
            <person name="Bonette J."/>
            <person name="Campitelli B."/>
            <person name="Daum C."/>
            <person name="Gordon S."/>
            <person name="Gould B."/>
            <person name="Lipzen A."/>
            <person name="Macqueen A."/>
            <person name="Palacio-Mejia J."/>
            <person name="Plott C."/>
            <person name="Shakirov E."/>
            <person name="Shu S."/>
            <person name="Yoshinaga Y."/>
            <person name="Zane M."/>
            <person name="Rokhsar D."/>
            <person name="Grimwood J."/>
            <person name="Schmutz J."/>
            <person name="Juenger T."/>
        </authorList>
    </citation>
    <scope>NUCLEOTIDE SEQUENCE [LARGE SCALE GENOMIC DNA]</scope>
    <source>
        <strain evidence="7">FIL2</strain>
    </source>
</reference>
<dbReference type="PANTHER" id="PTHR14493:SF146">
    <property type="entry name" value="OS07G0668600 PROTEIN"/>
    <property type="match status" value="1"/>
</dbReference>
<dbReference type="InterPro" id="IPR045234">
    <property type="entry name" value="Unkempt-like"/>
</dbReference>
<evidence type="ECO:0000256" key="5">
    <source>
        <dbReference type="SAM" id="MobiDB-lite"/>
    </source>
</evidence>
<accession>A0A2T8KK23</accession>
<evidence type="ECO:0000256" key="3">
    <source>
        <dbReference type="ARBA" id="ARBA00022833"/>
    </source>
</evidence>
<keyword evidence="3" id="KW-0862">Zinc</keyword>
<name>A0A2T8KK23_9POAL</name>
<dbReference type="GO" id="GO:0008270">
    <property type="term" value="F:zinc ion binding"/>
    <property type="evidence" value="ECO:0007669"/>
    <property type="project" value="UniProtKB-KW"/>
</dbReference>